<protein>
    <submittedName>
        <fullName evidence="1">Ribonuclease H-like domain-containing protein</fullName>
    </submittedName>
</protein>
<dbReference type="EMBL" id="BQNB010020356">
    <property type="protein sequence ID" value="GJT95091.1"/>
    <property type="molecule type" value="Genomic_DNA"/>
</dbReference>
<gene>
    <name evidence="1" type="ORF">Tco_1090609</name>
</gene>
<evidence type="ECO:0000313" key="2">
    <source>
        <dbReference type="Proteomes" id="UP001151760"/>
    </source>
</evidence>
<evidence type="ECO:0000313" key="1">
    <source>
        <dbReference type="EMBL" id="GJT95091.1"/>
    </source>
</evidence>
<organism evidence="1 2">
    <name type="scientific">Tanacetum coccineum</name>
    <dbReference type="NCBI Taxonomy" id="301880"/>
    <lineage>
        <taxon>Eukaryota</taxon>
        <taxon>Viridiplantae</taxon>
        <taxon>Streptophyta</taxon>
        <taxon>Embryophyta</taxon>
        <taxon>Tracheophyta</taxon>
        <taxon>Spermatophyta</taxon>
        <taxon>Magnoliopsida</taxon>
        <taxon>eudicotyledons</taxon>
        <taxon>Gunneridae</taxon>
        <taxon>Pentapetalae</taxon>
        <taxon>asterids</taxon>
        <taxon>campanulids</taxon>
        <taxon>Asterales</taxon>
        <taxon>Asteraceae</taxon>
        <taxon>Asteroideae</taxon>
        <taxon>Anthemideae</taxon>
        <taxon>Anthemidinae</taxon>
        <taxon>Tanacetum</taxon>
    </lineage>
</organism>
<sequence>MHAPRKPHLAALKRIIRYVGGTLDHGLQLHVSTTTQLTAYIDADWADSGQVRVLHVSSQFRSSLNVRRPPVLIAGEY</sequence>
<name>A0ABQ5I4Y9_9ASTR</name>
<dbReference type="Proteomes" id="UP001151760">
    <property type="component" value="Unassembled WGS sequence"/>
</dbReference>
<reference evidence="1" key="1">
    <citation type="journal article" date="2022" name="Int. J. Mol. Sci.">
        <title>Draft Genome of Tanacetum Coccineum: Genomic Comparison of Closely Related Tanacetum-Family Plants.</title>
        <authorList>
            <person name="Yamashiro T."/>
            <person name="Shiraishi A."/>
            <person name="Nakayama K."/>
            <person name="Satake H."/>
        </authorList>
    </citation>
    <scope>NUCLEOTIDE SEQUENCE</scope>
</reference>
<keyword evidence="2" id="KW-1185">Reference proteome</keyword>
<comment type="caution">
    <text evidence="1">The sequence shown here is derived from an EMBL/GenBank/DDBJ whole genome shotgun (WGS) entry which is preliminary data.</text>
</comment>
<proteinExistence type="predicted"/>
<accession>A0ABQ5I4Y9</accession>
<reference evidence="1" key="2">
    <citation type="submission" date="2022-01" db="EMBL/GenBank/DDBJ databases">
        <authorList>
            <person name="Yamashiro T."/>
            <person name="Shiraishi A."/>
            <person name="Satake H."/>
            <person name="Nakayama K."/>
        </authorList>
    </citation>
    <scope>NUCLEOTIDE SEQUENCE</scope>
</reference>